<dbReference type="PANTHER" id="PTHR37691">
    <property type="entry name" value="BLR3518 PROTEIN"/>
    <property type="match status" value="1"/>
</dbReference>
<comment type="caution">
    <text evidence="1">The sequence shown here is derived from an EMBL/GenBank/DDBJ whole genome shotgun (WGS) entry which is preliminary data.</text>
</comment>
<keyword evidence="2" id="KW-1185">Reference proteome</keyword>
<organism evidence="1 2">
    <name type="scientific">Pediococcus argentinicus</name>
    <dbReference type="NCBI Taxonomy" id="480391"/>
    <lineage>
        <taxon>Bacteria</taxon>
        <taxon>Bacillati</taxon>
        <taxon>Bacillota</taxon>
        <taxon>Bacilli</taxon>
        <taxon>Lactobacillales</taxon>
        <taxon>Lactobacillaceae</taxon>
        <taxon>Pediococcus</taxon>
    </lineage>
</organism>
<dbReference type="Gene3D" id="3.40.1260.10">
    <property type="entry name" value="DsrEFH-like"/>
    <property type="match status" value="1"/>
</dbReference>
<dbReference type="EMBL" id="JQCQ01000037">
    <property type="protein sequence ID" value="KRO22463.1"/>
    <property type="molecule type" value="Genomic_DNA"/>
</dbReference>
<dbReference type="Proteomes" id="UP000051249">
    <property type="component" value="Unassembled WGS sequence"/>
</dbReference>
<evidence type="ECO:0000313" key="1">
    <source>
        <dbReference type="EMBL" id="KRO22463.1"/>
    </source>
</evidence>
<accession>A0A0R2N9C7</accession>
<sequence length="106" mass="11847">MLKVVFHIDEMQVWPRLMSNLDNFLEQKPDSDLKVVVNGDAVTKVLDSVIQTFIENHSTIDFLICHNALHSHQMTDSQISKPAKVVPAGVVAIAELEADGYSYIKP</sequence>
<dbReference type="RefSeq" id="WP_057800334.1">
    <property type="nucleotide sequence ID" value="NZ_BJZZ01000038.1"/>
</dbReference>
<evidence type="ECO:0000313" key="2">
    <source>
        <dbReference type="Proteomes" id="UP000051249"/>
    </source>
</evidence>
<protein>
    <submittedName>
        <fullName evidence="1">Uncharacterized protein</fullName>
    </submittedName>
</protein>
<name>A0A0R2N9C7_9LACO</name>
<dbReference type="OrthoDB" id="6412948at2"/>
<dbReference type="SUPFAM" id="SSF75169">
    <property type="entry name" value="DsrEFH-like"/>
    <property type="match status" value="1"/>
</dbReference>
<reference evidence="1 2" key="1">
    <citation type="journal article" date="2015" name="Genome Announc.">
        <title>Expanding the biotechnology potential of lactobacilli through comparative genomics of 213 strains and associated genera.</title>
        <authorList>
            <person name="Sun Z."/>
            <person name="Harris H.M."/>
            <person name="McCann A."/>
            <person name="Guo C."/>
            <person name="Argimon S."/>
            <person name="Zhang W."/>
            <person name="Yang X."/>
            <person name="Jeffery I.B."/>
            <person name="Cooney J.C."/>
            <person name="Kagawa T.F."/>
            <person name="Liu W."/>
            <person name="Song Y."/>
            <person name="Salvetti E."/>
            <person name="Wrobel A."/>
            <person name="Rasinkangas P."/>
            <person name="Parkhill J."/>
            <person name="Rea M.C."/>
            <person name="O'Sullivan O."/>
            <person name="Ritari J."/>
            <person name="Douillard F.P."/>
            <person name="Paul Ross R."/>
            <person name="Yang R."/>
            <person name="Briner A.E."/>
            <person name="Felis G.E."/>
            <person name="de Vos W.M."/>
            <person name="Barrangou R."/>
            <person name="Klaenhammer T.R."/>
            <person name="Caufield P.W."/>
            <person name="Cui Y."/>
            <person name="Zhang H."/>
            <person name="O'Toole P.W."/>
        </authorList>
    </citation>
    <scope>NUCLEOTIDE SEQUENCE [LARGE SCALE GENOMIC DNA]</scope>
    <source>
        <strain evidence="1 2">DSM 23026</strain>
    </source>
</reference>
<proteinExistence type="predicted"/>
<dbReference type="InterPro" id="IPR027396">
    <property type="entry name" value="DsrEFH-like"/>
</dbReference>
<dbReference type="PATRIC" id="fig|480391.4.peg.1162"/>
<dbReference type="AlphaFoldDB" id="A0A0R2N9C7"/>
<dbReference type="PANTHER" id="PTHR37691:SF1">
    <property type="entry name" value="BLR3518 PROTEIN"/>
    <property type="match status" value="1"/>
</dbReference>
<gene>
    <name evidence="1" type="ORF">IV88_GL001145</name>
</gene>